<keyword evidence="3" id="KW-0106">Calcium</keyword>
<dbReference type="FunFam" id="1.10.238.10:FF:000263">
    <property type="entry name" value="plastin-1 isoform X2"/>
    <property type="match status" value="1"/>
</dbReference>
<dbReference type="InterPro" id="IPR002048">
    <property type="entry name" value="EF_hand_dom"/>
</dbReference>
<keyword evidence="7" id="KW-1185">Reference proteome</keyword>
<dbReference type="CDD" id="cd21298">
    <property type="entry name" value="CH_PLS_rpt3"/>
    <property type="match status" value="1"/>
</dbReference>
<dbReference type="InterPro" id="IPR001715">
    <property type="entry name" value="CH_dom"/>
</dbReference>
<keyword evidence="2" id="KW-0677">Repeat</keyword>
<evidence type="ECO:0000256" key="2">
    <source>
        <dbReference type="ARBA" id="ARBA00022737"/>
    </source>
</evidence>
<accession>A0A8B7YF79</accession>
<dbReference type="PANTHER" id="PTHR19961:SF18">
    <property type="entry name" value="FI19014P1"/>
    <property type="match status" value="1"/>
</dbReference>
<evidence type="ECO:0000259" key="6">
    <source>
        <dbReference type="PROSITE" id="PS50222"/>
    </source>
</evidence>
<dbReference type="GeneID" id="110979979"/>
<dbReference type="InterPro" id="IPR011992">
    <property type="entry name" value="EF-hand-dom_pair"/>
</dbReference>
<dbReference type="CDD" id="cd21301">
    <property type="entry name" value="CH_PLS_rpt4"/>
    <property type="match status" value="1"/>
</dbReference>
<dbReference type="SUPFAM" id="SSF47576">
    <property type="entry name" value="Calponin-homology domain, CH-domain"/>
    <property type="match status" value="1"/>
</dbReference>
<dbReference type="GO" id="GO:0032432">
    <property type="term" value="C:actin filament bundle"/>
    <property type="evidence" value="ECO:0007669"/>
    <property type="project" value="TreeGrafter"/>
</dbReference>
<dbReference type="Gene3D" id="1.10.418.10">
    <property type="entry name" value="Calponin-like domain"/>
    <property type="match status" value="4"/>
</dbReference>
<dbReference type="GO" id="GO:0051015">
    <property type="term" value="F:actin filament binding"/>
    <property type="evidence" value="ECO:0007669"/>
    <property type="project" value="InterPro"/>
</dbReference>
<sequence>MSSLPEITESLTAEELEEIRVQFDAFDQDENGRISVKEIGAILQKLGESVPAYKIRDIISAVDKDKNGTVEFSEFLEMYTNVKSQKVNVGLFKVAEKAYKLQCVNLKSPDEGQQHSYDEPTKVALVEYINKKLENDEDVKAHLPIDKTTNDLFNKVSDGILICKIINLSVPNTVDERALNKGKLNAYVIMENTILALNSARAIGCNVVNIDPQDIVGGVPHLVLDLLWQIVYEGLVSHINLESNPYLLSLLNEGETQDELIALSPEEILIRWVNYHLKRAGSTRLITNLGNDLQNSEIYGILLLQIGPAEAGITQIVSGDPPLVKAKAVLANAARIKCDDFVTPEDVVSGNENLNMAFVANLFHYFPALQPPDEEFENVTETREERTFRNWMNSLGVSPRVYWLYGGLKNGLILLQLLEKVKPGIVNWSKVNRSENLQPRLGWKMKMLENCNYVVELCHQLRFSLVGIGGEDIFNGTKTLVLAIVWQMLRQHVLSALSKLSGSDSKLEDKEIIEWINNKLQVAGKASRISNFKDPSIADAKVVLELVDAIKVESVKWSLVSQGITDEEKLGNARYAVSMARKIGASVYIFTEDILEVKPKMLLTLFASLMAVALKK</sequence>
<keyword evidence="1" id="KW-0479">Metal-binding</keyword>
<evidence type="ECO:0000313" key="7">
    <source>
        <dbReference type="Proteomes" id="UP000694845"/>
    </source>
</evidence>
<dbReference type="AlphaFoldDB" id="A0A8B7YF79"/>
<dbReference type="Proteomes" id="UP000694845">
    <property type="component" value="Unplaced"/>
</dbReference>
<dbReference type="OMA" id="VERMECK"/>
<dbReference type="Pfam" id="PF00307">
    <property type="entry name" value="CH"/>
    <property type="match status" value="4"/>
</dbReference>
<dbReference type="FunFam" id="1.10.418.10:FF:000042">
    <property type="entry name" value="Fimbrin, putative"/>
    <property type="match status" value="1"/>
</dbReference>
<dbReference type="OrthoDB" id="431378at2759"/>
<dbReference type="SMART" id="SM00033">
    <property type="entry name" value="CH"/>
    <property type="match status" value="4"/>
</dbReference>
<dbReference type="InterPro" id="IPR039959">
    <property type="entry name" value="Fimbrin/Plastin"/>
</dbReference>
<keyword evidence="4" id="KW-0009">Actin-binding</keyword>
<dbReference type="PROSITE" id="PS00018">
    <property type="entry name" value="EF_HAND_1"/>
    <property type="match status" value="2"/>
</dbReference>
<dbReference type="KEGG" id="aplc:110979979"/>
<feature type="domain" description="EF-hand" evidence="6">
    <location>
        <begin position="54"/>
        <end position="85"/>
    </location>
</feature>
<dbReference type="PROSITE" id="PS50222">
    <property type="entry name" value="EF_HAND_2"/>
    <property type="match status" value="2"/>
</dbReference>
<dbReference type="GO" id="GO:0051639">
    <property type="term" value="P:actin filament network formation"/>
    <property type="evidence" value="ECO:0007669"/>
    <property type="project" value="TreeGrafter"/>
</dbReference>
<feature type="domain" description="Calponin-homology (CH)" evidence="5">
    <location>
        <begin position="382"/>
        <end position="493"/>
    </location>
</feature>
<feature type="domain" description="EF-hand" evidence="6">
    <location>
        <begin position="14"/>
        <end position="49"/>
    </location>
</feature>
<dbReference type="RefSeq" id="XP_022091894.1">
    <property type="nucleotide sequence ID" value="XM_022236202.1"/>
</dbReference>
<organism evidence="7 8">
    <name type="scientific">Acanthaster planci</name>
    <name type="common">Crown-of-thorns starfish</name>
    <dbReference type="NCBI Taxonomy" id="133434"/>
    <lineage>
        <taxon>Eukaryota</taxon>
        <taxon>Metazoa</taxon>
        <taxon>Echinodermata</taxon>
        <taxon>Eleutherozoa</taxon>
        <taxon>Asterozoa</taxon>
        <taxon>Asteroidea</taxon>
        <taxon>Valvatacea</taxon>
        <taxon>Valvatida</taxon>
        <taxon>Acanthasteridae</taxon>
        <taxon>Acanthaster</taxon>
    </lineage>
</organism>
<dbReference type="FunFam" id="1.10.418.10:FF:000010">
    <property type="entry name" value="Plastin-3 isoform 1"/>
    <property type="match status" value="1"/>
</dbReference>
<dbReference type="CDD" id="cd00051">
    <property type="entry name" value="EFh"/>
    <property type="match status" value="1"/>
</dbReference>
<feature type="domain" description="Calponin-homology (CH)" evidence="5">
    <location>
        <begin position="506"/>
        <end position="614"/>
    </location>
</feature>
<dbReference type="InterPro" id="IPR001589">
    <property type="entry name" value="Actinin_actin-bd_CS"/>
</dbReference>
<evidence type="ECO:0000313" key="8">
    <source>
        <dbReference type="RefSeq" id="XP_022091894.1"/>
    </source>
</evidence>
<dbReference type="FunFam" id="1.10.418.10:FF:000027">
    <property type="entry name" value="Probable fimbrin"/>
    <property type="match status" value="1"/>
</dbReference>
<evidence type="ECO:0000259" key="5">
    <source>
        <dbReference type="PROSITE" id="PS50021"/>
    </source>
</evidence>
<dbReference type="GO" id="GO:0005884">
    <property type="term" value="C:actin filament"/>
    <property type="evidence" value="ECO:0007669"/>
    <property type="project" value="TreeGrafter"/>
</dbReference>
<dbReference type="Gene3D" id="1.10.238.10">
    <property type="entry name" value="EF-hand"/>
    <property type="match status" value="1"/>
</dbReference>
<dbReference type="SUPFAM" id="SSF47473">
    <property type="entry name" value="EF-hand"/>
    <property type="match status" value="1"/>
</dbReference>
<dbReference type="GO" id="GO:0005509">
    <property type="term" value="F:calcium ion binding"/>
    <property type="evidence" value="ECO:0007669"/>
    <property type="project" value="InterPro"/>
</dbReference>
<dbReference type="InterPro" id="IPR036872">
    <property type="entry name" value="CH_dom_sf"/>
</dbReference>
<dbReference type="PROSITE" id="PS50021">
    <property type="entry name" value="CH"/>
    <property type="match status" value="4"/>
</dbReference>
<dbReference type="SMART" id="SM00054">
    <property type="entry name" value="EFh"/>
    <property type="match status" value="2"/>
</dbReference>
<dbReference type="GO" id="GO:0005737">
    <property type="term" value="C:cytoplasm"/>
    <property type="evidence" value="ECO:0007669"/>
    <property type="project" value="UniProtKB-ARBA"/>
</dbReference>
<name>A0A8B7YF79_ACAPL</name>
<dbReference type="InterPro" id="IPR018247">
    <property type="entry name" value="EF_Hand_1_Ca_BS"/>
</dbReference>
<reference evidence="8" key="1">
    <citation type="submission" date="2025-08" db="UniProtKB">
        <authorList>
            <consortium name="RefSeq"/>
        </authorList>
    </citation>
    <scope>IDENTIFICATION</scope>
</reference>
<proteinExistence type="predicted"/>
<dbReference type="GO" id="GO:0051017">
    <property type="term" value="P:actin filament bundle assembly"/>
    <property type="evidence" value="ECO:0007669"/>
    <property type="project" value="InterPro"/>
</dbReference>
<evidence type="ECO:0000256" key="4">
    <source>
        <dbReference type="ARBA" id="ARBA00023203"/>
    </source>
</evidence>
<feature type="domain" description="Calponin-homology (CH)" evidence="5">
    <location>
        <begin position="263"/>
        <end position="367"/>
    </location>
</feature>
<evidence type="ECO:0000256" key="3">
    <source>
        <dbReference type="ARBA" id="ARBA00022837"/>
    </source>
</evidence>
<feature type="domain" description="Calponin-homology (CH)" evidence="5">
    <location>
        <begin position="119"/>
        <end position="235"/>
    </location>
</feature>
<evidence type="ECO:0000256" key="1">
    <source>
        <dbReference type="ARBA" id="ARBA00022723"/>
    </source>
</evidence>
<gene>
    <name evidence="8" type="primary">LOC110979979</name>
</gene>
<dbReference type="Pfam" id="PF13499">
    <property type="entry name" value="EF-hand_7"/>
    <property type="match status" value="1"/>
</dbReference>
<dbReference type="PROSITE" id="PS00019">
    <property type="entry name" value="ACTININ_1"/>
    <property type="match status" value="1"/>
</dbReference>
<dbReference type="PANTHER" id="PTHR19961">
    <property type="entry name" value="FIMBRIN/PLASTIN"/>
    <property type="match status" value="1"/>
</dbReference>
<protein>
    <submittedName>
        <fullName evidence="8">Plastin-2-like</fullName>
    </submittedName>
</protein>